<evidence type="ECO:0000259" key="9">
    <source>
        <dbReference type="Pfam" id="PF25198"/>
    </source>
</evidence>
<feature type="domain" description="Spore germination GerAC-like C-terminal" evidence="8">
    <location>
        <begin position="208"/>
        <end position="371"/>
    </location>
</feature>
<dbReference type="EMBL" id="BTCL01000004">
    <property type="protein sequence ID" value="GMK44395.1"/>
    <property type="molecule type" value="Genomic_DNA"/>
</dbReference>
<protein>
    <submittedName>
        <fullName evidence="10">Spore germination protein YfkR</fullName>
    </submittedName>
</protein>
<evidence type="ECO:0000259" key="8">
    <source>
        <dbReference type="Pfam" id="PF05504"/>
    </source>
</evidence>
<name>A0ABQ6NIN5_9BACL</name>
<keyword evidence="6" id="KW-0564">Palmitate</keyword>
<evidence type="ECO:0000256" key="4">
    <source>
        <dbReference type="ARBA" id="ARBA00022729"/>
    </source>
</evidence>
<evidence type="ECO:0000256" key="3">
    <source>
        <dbReference type="ARBA" id="ARBA00022544"/>
    </source>
</evidence>
<keyword evidence="11" id="KW-1185">Reference proteome</keyword>
<dbReference type="Pfam" id="PF25198">
    <property type="entry name" value="Spore_GerAC_N"/>
    <property type="match status" value="1"/>
</dbReference>
<comment type="similarity">
    <text evidence="2">Belongs to the GerABKC lipoprotein family.</text>
</comment>
<dbReference type="InterPro" id="IPR038501">
    <property type="entry name" value="Spore_GerAC_C_sf"/>
</dbReference>
<evidence type="ECO:0000256" key="2">
    <source>
        <dbReference type="ARBA" id="ARBA00007886"/>
    </source>
</evidence>
<proteinExistence type="inferred from homology"/>
<evidence type="ECO:0000313" key="10">
    <source>
        <dbReference type="EMBL" id="GMK44395.1"/>
    </source>
</evidence>
<keyword evidence="3" id="KW-0309">Germination</keyword>
<evidence type="ECO:0000256" key="6">
    <source>
        <dbReference type="ARBA" id="ARBA00023139"/>
    </source>
</evidence>
<dbReference type="InterPro" id="IPR008844">
    <property type="entry name" value="Spore_GerAC-like"/>
</dbReference>
<evidence type="ECO:0000256" key="5">
    <source>
        <dbReference type="ARBA" id="ARBA00023136"/>
    </source>
</evidence>
<feature type="domain" description="Spore germination protein N-terminal" evidence="9">
    <location>
        <begin position="21"/>
        <end position="191"/>
    </location>
</feature>
<accession>A0ABQ6NIN5</accession>
<keyword evidence="5" id="KW-0472">Membrane</keyword>
<dbReference type="Proteomes" id="UP001285921">
    <property type="component" value="Unassembled WGS sequence"/>
</dbReference>
<dbReference type="Gene3D" id="6.20.190.10">
    <property type="entry name" value="Nutrient germinant receptor protein C, domain 1"/>
    <property type="match status" value="1"/>
</dbReference>
<evidence type="ECO:0000313" key="11">
    <source>
        <dbReference type="Proteomes" id="UP001285921"/>
    </source>
</evidence>
<dbReference type="InterPro" id="IPR046953">
    <property type="entry name" value="Spore_GerAC-like_C"/>
</dbReference>
<dbReference type="Pfam" id="PF05504">
    <property type="entry name" value="Spore_GerAC"/>
    <property type="match status" value="1"/>
</dbReference>
<evidence type="ECO:0000256" key="7">
    <source>
        <dbReference type="ARBA" id="ARBA00023288"/>
    </source>
</evidence>
<keyword evidence="4" id="KW-0732">Signal</keyword>
<comment type="caution">
    <text evidence="10">The sequence shown here is derived from an EMBL/GenBank/DDBJ whole genome shotgun (WGS) entry which is preliminary data.</text>
</comment>
<keyword evidence="7" id="KW-0449">Lipoprotein</keyword>
<dbReference type="RefSeq" id="WP_317979400.1">
    <property type="nucleotide sequence ID" value="NZ_BTCL01000004.1"/>
</dbReference>
<sequence length="388" mass="43001">MKRLLRICLILPILLTNGCWDRTEINDLAFITGSAFDLTESGESLLTLQFAIPSASQSAGTSDQPKKFFVLSATGKNVSEAFVKIQKKSSRRLFTSHRSVIFIGESLGRQGINDVLDVFAHDPRQRLRTYIMAVKGGEARRVLEAQYPYDQVPMEAVKEMEIEQSEVAVTLRDFFIASSSQGINPIMGVIEADSEGSGQSKTSVFKLSGAAVFKNLKLVGLLNSYETDGLNWARDHMEDGRINSELPDGKGNVGMVVTHANRSITSEIKGDQIKFKILLQAKGALVENNSNLDVTRPQNLIFVQEALEKTAEKQIQDAINKLQKRFHADAVGLGRELYRNKPKEWKAIQTQWDNKFSEAYITVDVKLSIGGAGMAGPPLQLSEKEIKH</sequence>
<dbReference type="PANTHER" id="PTHR35789">
    <property type="entry name" value="SPORE GERMINATION PROTEIN B3"/>
    <property type="match status" value="1"/>
</dbReference>
<dbReference type="NCBIfam" id="TIGR02887">
    <property type="entry name" value="spore_ger_x_C"/>
    <property type="match status" value="1"/>
</dbReference>
<organism evidence="10 11">
    <name type="scientific">Paenibacillus glycanilyticus</name>
    <dbReference type="NCBI Taxonomy" id="126569"/>
    <lineage>
        <taxon>Bacteria</taxon>
        <taxon>Bacillati</taxon>
        <taxon>Bacillota</taxon>
        <taxon>Bacilli</taxon>
        <taxon>Bacillales</taxon>
        <taxon>Paenibacillaceae</taxon>
        <taxon>Paenibacillus</taxon>
    </lineage>
</organism>
<gene>
    <name evidence="10" type="primary">yfkR_3</name>
    <name evidence="10" type="ORF">PghCCS26_15230</name>
</gene>
<evidence type="ECO:0000256" key="1">
    <source>
        <dbReference type="ARBA" id="ARBA00004635"/>
    </source>
</evidence>
<dbReference type="PANTHER" id="PTHR35789:SF1">
    <property type="entry name" value="SPORE GERMINATION PROTEIN B3"/>
    <property type="match status" value="1"/>
</dbReference>
<dbReference type="Gene3D" id="3.30.300.210">
    <property type="entry name" value="Nutrient germinant receptor protein C, domain 3"/>
    <property type="match status" value="1"/>
</dbReference>
<comment type="subcellular location">
    <subcellularLocation>
        <location evidence="1">Membrane</location>
        <topology evidence="1">Lipid-anchor</topology>
    </subcellularLocation>
</comment>
<reference evidence="10 11" key="1">
    <citation type="submission" date="2023-05" db="EMBL/GenBank/DDBJ databases">
        <title>Draft genome of Paenibacillus sp. CCS26.</title>
        <authorList>
            <person name="Akita H."/>
            <person name="Shinto Y."/>
            <person name="Kimura Z."/>
        </authorList>
    </citation>
    <scope>NUCLEOTIDE SEQUENCE [LARGE SCALE GENOMIC DNA]</scope>
    <source>
        <strain evidence="10 11">CCS26</strain>
    </source>
</reference>
<dbReference type="InterPro" id="IPR057336">
    <property type="entry name" value="GerAC_N"/>
</dbReference>